<proteinExistence type="predicted"/>
<reference evidence="3" key="1">
    <citation type="journal article" date="2014" name="Front. Microbiol.">
        <title>High frequency of phylogenetically diverse reductive dehalogenase-homologous genes in deep subseafloor sedimentary metagenomes.</title>
        <authorList>
            <person name="Kawai M."/>
            <person name="Futagami T."/>
            <person name="Toyoda A."/>
            <person name="Takaki Y."/>
            <person name="Nishi S."/>
            <person name="Hori S."/>
            <person name="Arai W."/>
            <person name="Tsubouchi T."/>
            <person name="Morono Y."/>
            <person name="Uchiyama I."/>
            <person name="Ito T."/>
            <person name="Fujiyama A."/>
            <person name="Inagaki F."/>
            <person name="Takami H."/>
        </authorList>
    </citation>
    <scope>NUCLEOTIDE SEQUENCE</scope>
    <source>
        <strain evidence="3">Expedition CK06-06</strain>
    </source>
</reference>
<comment type="caution">
    <text evidence="3">The sequence shown here is derived from an EMBL/GenBank/DDBJ whole genome shotgun (WGS) entry which is preliminary data.</text>
</comment>
<organism evidence="3">
    <name type="scientific">marine sediment metagenome</name>
    <dbReference type="NCBI Taxonomy" id="412755"/>
    <lineage>
        <taxon>unclassified sequences</taxon>
        <taxon>metagenomes</taxon>
        <taxon>ecological metagenomes</taxon>
    </lineage>
</organism>
<feature type="transmembrane region" description="Helical" evidence="2">
    <location>
        <begin position="61"/>
        <end position="80"/>
    </location>
</feature>
<name>X1IZV7_9ZZZZ</name>
<protein>
    <submittedName>
        <fullName evidence="3">Uncharacterized protein</fullName>
    </submittedName>
</protein>
<dbReference type="AlphaFoldDB" id="X1IZV7"/>
<keyword evidence="1" id="KW-0175">Coiled coil</keyword>
<accession>X1IZV7</accession>
<keyword evidence="2" id="KW-1133">Transmembrane helix</keyword>
<keyword evidence="2" id="KW-0472">Membrane</keyword>
<evidence type="ECO:0000256" key="1">
    <source>
        <dbReference type="SAM" id="Coils"/>
    </source>
</evidence>
<keyword evidence="2" id="KW-0812">Transmembrane</keyword>
<feature type="coiled-coil region" evidence="1">
    <location>
        <begin position="22"/>
        <end position="56"/>
    </location>
</feature>
<gene>
    <name evidence="3" type="ORF">S03H2_46310</name>
</gene>
<sequence length="83" mass="9307">MPKKGQTYGVIIARLDSIDGTLKEIKENSKDTKKKVNDHTTRIVRLESHKEEEERRIGNNFLVRAAIIAGIAGTVASLIMKFI</sequence>
<evidence type="ECO:0000313" key="3">
    <source>
        <dbReference type="EMBL" id="GAH63078.1"/>
    </source>
</evidence>
<evidence type="ECO:0000256" key="2">
    <source>
        <dbReference type="SAM" id="Phobius"/>
    </source>
</evidence>
<dbReference type="EMBL" id="BARU01029067">
    <property type="protein sequence ID" value="GAH63078.1"/>
    <property type="molecule type" value="Genomic_DNA"/>
</dbReference>